<dbReference type="AlphaFoldDB" id="A0A197JMP0"/>
<dbReference type="SUPFAM" id="SSF81901">
    <property type="entry name" value="HCP-like"/>
    <property type="match status" value="1"/>
</dbReference>
<evidence type="ECO:0008006" key="3">
    <source>
        <dbReference type="Google" id="ProtNLM"/>
    </source>
</evidence>
<dbReference type="OrthoDB" id="2384430at2759"/>
<feature type="non-terminal residue" evidence="1">
    <location>
        <position position="1"/>
    </location>
</feature>
<sequence>AVKQDDKSAQFSLGNCYRMGLGVRQDNRKALDSYILAANQEHSPSQLWVGYICETGLGVVMD</sequence>
<reference evidence="1 2" key="1">
    <citation type="submission" date="2016-05" db="EMBL/GenBank/DDBJ databases">
        <title>Genome sequencing reveals origins of a unique bacterial endosymbiosis in the earliest lineages of terrestrial Fungi.</title>
        <authorList>
            <consortium name="DOE Joint Genome Institute"/>
            <person name="Uehling J."/>
            <person name="Gryganskyi A."/>
            <person name="Hameed K."/>
            <person name="Tschaplinski T."/>
            <person name="Misztal P."/>
            <person name="Wu S."/>
            <person name="Desiro A."/>
            <person name="Vande Pol N."/>
            <person name="Du Z.-Y."/>
            <person name="Zienkiewicz A."/>
            <person name="Zienkiewicz K."/>
            <person name="Morin E."/>
            <person name="Tisserant E."/>
            <person name="Splivallo R."/>
            <person name="Hainaut M."/>
            <person name="Henrissat B."/>
            <person name="Ohm R."/>
            <person name="Kuo A."/>
            <person name="Yan J."/>
            <person name="Lipzen A."/>
            <person name="Nolan M."/>
            <person name="Labutti K."/>
            <person name="Barry K."/>
            <person name="Goldstein A."/>
            <person name="Labbe J."/>
            <person name="Schadt C."/>
            <person name="Tuskan G."/>
            <person name="Grigoriev I."/>
            <person name="Martin F."/>
            <person name="Vilgalys R."/>
            <person name="Bonito G."/>
        </authorList>
    </citation>
    <scope>NUCLEOTIDE SEQUENCE [LARGE SCALE GENOMIC DNA]</scope>
    <source>
        <strain evidence="1 2">AG-77</strain>
    </source>
</reference>
<feature type="non-terminal residue" evidence="1">
    <location>
        <position position="62"/>
    </location>
</feature>
<dbReference type="Pfam" id="PF08238">
    <property type="entry name" value="Sel1"/>
    <property type="match status" value="2"/>
</dbReference>
<protein>
    <recommendedName>
        <fullName evidence="3">HCP-like protein</fullName>
    </recommendedName>
</protein>
<name>A0A197JMP0_9FUNG</name>
<keyword evidence="2" id="KW-1185">Reference proteome</keyword>
<evidence type="ECO:0000313" key="1">
    <source>
        <dbReference type="EMBL" id="OAQ25751.1"/>
    </source>
</evidence>
<organism evidence="1 2">
    <name type="scientific">Linnemannia elongata AG-77</name>
    <dbReference type="NCBI Taxonomy" id="1314771"/>
    <lineage>
        <taxon>Eukaryota</taxon>
        <taxon>Fungi</taxon>
        <taxon>Fungi incertae sedis</taxon>
        <taxon>Mucoromycota</taxon>
        <taxon>Mortierellomycotina</taxon>
        <taxon>Mortierellomycetes</taxon>
        <taxon>Mortierellales</taxon>
        <taxon>Mortierellaceae</taxon>
        <taxon>Linnemannia</taxon>
    </lineage>
</organism>
<accession>A0A197JMP0</accession>
<dbReference type="Proteomes" id="UP000078512">
    <property type="component" value="Unassembled WGS sequence"/>
</dbReference>
<dbReference type="SMART" id="SM00671">
    <property type="entry name" value="SEL1"/>
    <property type="match status" value="1"/>
</dbReference>
<proteinExistence type="predicted"/>
<dbReference type="EMBL" id="KV442075">
    <property type="protein sequence ID" value="OAQ25751.1"/>
    <property type="molecule type" value="Genomic_DNA"/>
</dbReference>
<dbReference type="Gene3D" id="1.25.40.10">
    <property type="entry name" value="Tetratricopeptide repeat domain"/>
    <property type="match status" value="1"/>
</dbReference>
<gene>
    <name evidence="1" type="ORF">K457DRAFT_43889</name>
</gene>
<dbReference type="InterPro" id="IPR006597">
    <property type="entry name" value="Sel1-like"/>
</dbReference>
<dbReference type="InterPro" id="IPR011990">
    <property type="entry name" value="TPR-like_helical_dom_sf"/>
</dbReference>
<evidence type="ECO:0000313" key="2">
    <source>
        <dbReference type="Proteomes" id="UP000078512"/>
    </source>
</evidence>